<dbReference type="SUPFAM" id="SSF54534">
    <property type="entry name" value="FKBP-like"/>
    <property type="match status" value="1"/>
</dbReference>
<protein>
    <submittedName>
        <fullName evidence="3">Peptidyl-prolyl cis-trans isomerase, PpiC-type domain protein</fullName>
        <ecNumber evidence="3">5.2.1.8</ecNumber>
    </submittedName>
</protein>
<dbReference type="InterPro" id="IPR000297">
    <property type="entry name" value="PPIase_PpiC"/>
</dbReference>
<evidence type="ECO:0000313" key="3">
    <source>
        <dbReference type="EMBL" id="EQD44176.1"/>
    </source>
</evidence>
<dbReference type="InterPro" id="IPR046357">
    <property type="entry name" value="PPIase_dom_sf"/>
</dbReference>
<organism evidence="3">
    <name type="scientific">mine drainage metagenome</name>
    <dbReference type="NCBI Taxonomy" id="410659"/>
    <lineage>
        <taxon>unclassified sequences</taxon>
        <taxon>metagenomes</taxon>
        <taxon>ecological metagenomes</taxon>
    </lineage>
</organism>
<evidence type="ECO:0000256" key="1">
    <source>
        <dbReference type="SAM" id="MobiDB-lite"/>
    </source>
</evidence>
<gene>
    <name evidence="3" type="ORF">B1B_13621</name>
</gene>
<feature type="region of interest" description="Disordered" evidence="1">
    <location>
        <begin position="83"/>
        <end position="107"/>
    </location>
</feature>
<dbReference type="AlphaFoldDB" id="T0Z839"/>
<name>T0Z839_9ZZZZ</name>
<dbReference type="PANTHER" id="PTHR47245">
    <property type="entry name" value="PEPTIDYLPROLYL ISOMERASE"/>
    <property type="match status" value="1"/>
</dbReference>
<evidence type="ECO:0000259" key="2">
    <source>
        <dbReference type="PROSITE" id="PS50198"/>
    </source>
</evidence>
<keyword evidence="3" id="KW-0413">Isomerase</keyword>
<reference evidence="3" key="1">
    <citation type="submission" date="2013-08" db="EMBL/GenBank/DDBJ databases">
        <authorList>
            <person name="Mendez C."/>
            <person name="Richter M."/>
            <person name="Ferrer M."/>
            <person name="Sanchez J."/>
        </authorList>
    </citation>
    <scope>NUCLEOTIDE SEQUENCE</scope>
</reference>
<dbReference type="InterPro" id="IPR050245">
    <property type="entry name" value="PrsA_foldase"/>
</dbReference>
<comment type="caution">
    <text evidence="3">The sequence shown here is derived from an EMBL/GenBank/DDBJ whole genome shotgun (WGS) entry which is preliminary data.</text>
</comment>
<dbReference type="PROSITE" id="PS50198">
    <property type="entry name" value="PPIC_PPIASE_2"/>
    <property type="match status" value="1"/>
</dbReference>
<dbReference type="Gene3D" id="3.10.50.40">
    <property type="match status" value="1"/>
</dbReference>
<dbReference type="GO" id="GO:0003755">
    <property type="term" value="F:peptidyl-prolyl cis-trans isomerase activity"/>
    <property type="evidence" value="ECO:0007669"/>
    <property type="project" value="UniProtKB-EC"/>
</dbReference>
<proteinExistence type="predicted"/>
<dbReference type="EMBL" id="AUZY01008968">
    <property type="protein sequence ID" value="EQD44176.1"/>
    <property type="molecule type" value="Genomic_DNA"/>
</dbReference>
<sequence length="107" mass="11477">MVPHFSAALAKLKVGQITQTPVHTRYGWHIIQLLGTRPMKAPSFAEVKTKLKQDVENKQFLAYANSLTKTAKVVTYLDPTTNKLTSGVKGTPAMPAPSAPAGNTTSA</sequence>
<accession>T0Z839</accession>
<feature type="domain" description="PpiC" evidence="2">
    <location>
        <begin position="1"/>
        <end position="35"/>
    </location>
</feature>
<dbReference type="EC" id="5.2.1.8" evidence="3"/>
<dbReference type="Pfam" id="PF13145">
    <property type="entry name" value="Rotamase_2"/>
    <property type="match status" value="1"/>
</dbReference>
<reference evidence="3" key="2">
    <citation type="journal article" date="2014" name="ISME J.">
        <title>Microbial stratification in low pH oxic and suboxic macroscopic growths along an acid mine drainage.</title>
        <authorList>
            <person name="Mendez-Garcia C."/>
            <person name="Mesa V."/>
            <person name="Sprenger R.R."/>
            <person name="Richter M."/>
            <person name="Diez M.S."/>
            <person name="Solano J."/>
            <person name="Bargiela R."/>
            <person name="Golyshina O.V."/>
            <person name="Manteca A."/>
            <person name="Ramos J.L."/>
            <person name="Gallego J.R."/>
            <person name="Llorente I."/>
            <person name="Martins Dos Santos V.A."/>
            <person name="Jensen O.N."/>
            <person name="Pelaez A.I."/>
            <person name="Sanchez J."/>
            <person name="Ferrer M."/>
        </authorList>
    </citation>
    <scope>NUCLEOTIDE SEQUENCE</scope>
</reference>
<dbReference type="PANTHER" id="PTHR47245:SF2">
    <property type="entry name" value="PEPTIDYL-PROLYL CIS-TRANS ISOMERASE HP_0175-RELATED"/>
    <property type="match status" value="1"/>
</dbReference>
<feature type="non-terminal residue" evidence="3">
    <location>
        <position position="107"/>
    </location>
</feature>